<organism evidence="2 3">
    <name type="scientific">Kwoniella heveanensis BCC8398</name>
    <dbReference type="NCBI Taxonomy" id="1296120"/>
    <lineage>
        <taxon>Eukaryota</taxon>
        <taxon>Fungi</taxon>
        <taxon>Dikarya</taxon>
        <taxon>Basidiomycota</taxon>
        <taxon>Agaricomycotina</taxon>
        <taxon>Tremellomycetes</taxon>
        <taxon>Tremellales</taxon>
        <taxon>Cryptococcaceae</taxon>
        <taxon>Kwoniella</taxon>
    </lineage>
</organism>
<feature type="region of interest" description="Disordered" evidence="1">
    <location>
        <begin position="260"/>
        <end position="379"/>
    </location>
</feature>
<dbReference type="PANTHER" id="PTHR31531">
    <property type="entry name" value="E3 UBIQUITIN-PROTEIN LIGASE E3D FAMILY MEMBER"/>
    <property type="match status" value="1"/>
</dbReference>
<dbReference type="GO" id="GO:0005829">
    <property type="term" value="C:cytosol"/>
    <property type="evidence" value="ECO:0007669"/>
    <property type="project" value="TreeGrafter"/>
</dbReference>
<dbReference type="InterPro" id="IPR019193">
    <property type="entry name" value="UBQ-conj_enz_E2-bd_prot"/>
</dbReference>
<proteinExistence type="predicted"/>
<feature type="region of interest" description="Disordered" evidence="1">
    <location>
        <begin position="1024"/>
        <end position="1064"/>
    </location>
</feature>
<feature type="compositionally biased region" description="Basic and acidic residues" evidence="1">
    <location>
        <begin position="279"/>
        <end position="292"/>
    </location>
</feature>
<feature type="compositionally biased region" description="Basic and acidic residues" evidence="1">
    <location>
        <begin position="367"/>
        <end position="379"/>
    </location>
</feature>
<dbReference type="STRING" id="1296120.A0A1B9GMZ8"/>
<dbReference type="GO" id="GO:0051865">
    <property type="term" value="P:protein autoubiquitination"/>
    <property type="evidence" value="ECO:0007669"/>
    <property type="project" value="TreeGrafter"/>
</dbReference>
<name>A0A1B9GMZ8_9TREE</name>
<keyword evidence="3" id="KW-1185">Reference proteome</keyword>
<reference evidence="2 3" key="1">
    <citation type="submission" date="2013-07" db="EMBL/GenBank/DDBJ databases">
        <title>The Genome Sequence of Cryptococcus heveanensis BCC8398.</title>
        <authorList>
            <consortium name="The Broad Institute Genome Sequencing Platform"/>
            <person name="Cuomo C."/>
            <person name="Litvintseva A."/>
            <person name="Chen Y."/>
            <person name="Heitman J."/>
            <person name="Sun S."/>
            <person name="Springer D."/>
            <person name="Dromer F."/>
            <person name="Young S.K."/>
            <person name="Zeng Q."/>
            <person name="Gargeya S."/>
            <person name="Fitzgerald M."/>
            <person name="Abouelleil A."/>
            <person name="Alvarado L."/>
            <person name="Berlin A.M."/>
            <person name="Chapman S.B."/>
            <person name="Dewar J."/>
            <person name="Goldberg J."/>
            <person name="Griggs A."/>
            <person name="Gujja S."/>
            <person name="Hansen M."/>
            <person name="Howarth C."/>
            <person name="Imamovic A."/>
            <person name="Larimer J."/>
            <person name="McCowan C."/>
            <person name="Murphy C."/>
            <person name="Pearson M."/>
            <person name="Priest M."/>
            <person name="Roberts A."/>
            <person name="Saif S."/>
            <person name="Shea T."/>
            <person name="Sykes S."/>
            <person name="Wortman J."/>
            <person name="Nusbaum C."/>
            <person name="Birren B."/>
        </authorList>
    </citation>
    <scope>NUCLEOTIDE SEQUENCE [LARGE SCALE GENOMIC DNA]</scope>
    <source>
        <strain evidence="2 3">BCC8398</strain>
    </source>
</reference>
<dbReference type="GO" id="GO:0061630">
    <property type="term" value="F:ubiquitin protein ligase activity"/>
    <property type="evidence" value="ECO:0007669"/>
    <property type="project" value="TreeGrafter"/>
</dbReference>
<feature type="compositionally biased region" description="Basic and acidic residues" evidence="1">
    <location>
        <begin position="337"/>
        <end position="357"/>
    </location>
</feature>
<reference evidence="3" key="2">
    <citation type="submission" date="2013-12" db="EMBL/GenBank/DDBJ databases">
        <title>Evolution of pathogenesis and genome organization in the Tremellales.</title>
        <authorList>
            <person name="Cuomo C."/>
            <person name="Litvintseva A."/>
            <person name="Heitman J."/>
            <person name="Chen Y."/>
            <person name="Sun S."/>
            <person name="Springer D."/>
            <person name="Dromer F."/>
            <person name="Young S."/>
            <person name="Zeng Q."/>
            <person name="Chapman S."/>
            <person name="Gujja S."/>
            <person name="Saif S."/>
            <person name="Birren B."/>
        </authorList>
    </citation>
    <scope>NUCLEOTIDE SEQUENCE [LARGE SCALE GENOMIC DNA]</scope>
    <source>
        <strain evidence="3">BCC8398</strain>
    </source>
</reference>
<dbReference type="GO" id="GO:0000209">
    <property type="term" value="P:protein polyubiquitination"/>
    <property type="evidence" value="ECO:0007669"/>
    <property type="project" value="TreeGrafter"/>
</dbReference>
<evidence type="ECO:0000256" key="1">
    <source>
        <dbReference type="SAM" id="MobiDB-lite"/>
    </source>
</evidence>
<feature type="compositionally biased region" description="Low complexity" evidence="1">
    <location>
        <begin position="1025"/>
        <end position="1043"/>
    </location>
</feature>
<dbReference type="Proteomes" id="UP000092666">
    <property type="component" value="Unassembled WGS sequence"/>
</dbReference>
<dbReference type="GO" id="GO:0031624">
    <property type="term" value="F:ubiquitin conjugating enzyme binding"/>
    <property type="evidence" value="ECO:0007669"/>
    <property type="project" value="TreeGrafter"/>
</dbReference>
<evidence type="ECO:0008006" key="4">
    <source>
        <dbReference type="Google" id="ProtNLM"/>
    </source>
</evidence>
<dbReference type="GO" id="GO:0000151">
    <property type="term" value="C:ubiquitin ligase complex"/>
    <property type="evidence" value="ECO:0007669"/>
    <property type="project" value="TreeGrafter"/>
</dbReference>
<feature type="region of interest" description="Disordered" evidence="1">
    <location>
        <begin position="84"/>
        <end position="108"/>
    </location>
</feature>
<dbReference type="PANTHER" id="PTHR31531:SF2">
    <property type="entry name" value="E3 UBIQUITIN-PROTEIN LIGASE E3D"/>
    <property type="match status" value="1"/>
</dbReference>
<dbReference type="GO" id="GO:0030332">
    <property type="term" value="F:cyclin binding"/>
    <property type="evidence" value="ECO:0007669"/>
    <property type="project" value="TreeGrafter"/>
</dbReference>
<dbReference type="GO" id="GO:0005634">
    <property type="term" value="C:nucleus"/>
    <property type="evidence" value="ECO:0007669"/>
    <property type="project" value="TreeGrafter"/>
</dbReference>
<evidence type="ECO:0000313" key="2">
    <source>
        <dbReference type="EMBL" id="OCF32377.1"/>
    </source>
</evidence>
<dbReference type="Pfam" id="PF09814">
    <property type="entry name" value="HECT_2"/>
    <property type="match status" value="1"/>
</dbReference>
<feature type="region of interest" description="Disordered" evidence="1">
    <location>
        <begin position="610"/>
        <end position="630"/>
    </location>
</feature>
<protein>
    <recommendedName>
        <fullName evidence="4">Sox C-terminal domain-containing protein</fullName>
    </recommendedName>
</protein>
<dbReference type="OrthoDB" id="66510at2759"/>
<dbReference type="GO" id="GO:0043161">
    <property type="term" value="P:proteasome-mediated ubiquitin-dependent protein catabolic process"/>
    <property type="evidence" value="ECO:0007669"/>
    <property type="project" value="TreeGrafter"/>
</dbReference>
<feature type="compositionally biased region" description="Polar residues" evidence="1">
    <location>
        <begin position="84"/>
        <end position="104"/>
    </location>
</feature>
<sequence>MEAVRPYKPGLRTGHAGDRGVADDEVDTLPPPPEPFPKDQLDVVGRAESSSNAAMAQPRQHLRSYLLSVQQTCVNALSSLVDSNATSARSSPPLDEQTQSSSSPLGPDTQLAAALTDLLEVTYEIDDLLPPTPIISANITPTTVHSATFIDERQEGGGTRTDGRPQPTVPGYGDGGASFDALTQVLVGLHEARSAEAGAPDQANSSNVDCEDTNRDHGVRTQNGTDKQELHPAINVVREELAWERLESLTTAVLELSRHRGERAEDGHSYTNGFCAVPDQHDSTVNEDDRRHLIASKSHQSGHGDTLPPSYEQYHGHRHPQQHDSDNASLLPSYSDIKSHLDGEQDSLSVEKGKPAQEHIPSVSRETTQRDSEPVSPHQEKMLHELDAVTSAIERLASIAPRLHDQRVEMRHSHTSSSSASSKQNGLTGVAKASDSETTSKEERIKLERIKMRELEEIWDKIERAHEKRRIRIEDGQRVEGAGWERRRRDRFMDKIVDQSEATRMEDQDSVMGTVNAKLARARDLRDRDHFLRELIDQSGERRLNEQDAEGSELDILATQREKQNAFVSEIVSKTRASRLTSQDFPSTVEDRLAERRASYIESLMNYSSSGRLHDQDSMPPTPRRGINGEKEEDPFEMVTVQDFLASGGPVRRSSLAADRLGLLRNSGSSSGASTPTGLKKLTGMMRRGSGHLGIRPNTFDVNSVSYIAEHQENLRSVQITLHGVGISSNLDLQLETPSPASPGAEDEAVIISKKDPAFTLRITLPTPVIPGQIVAFTPQALHLEAKIVAQPTPPSAVSLLPTYALSASHLKAYNAKALCCAACETELATLPTRSPLVDTEVNSNFEGAYKDLPSEHWAEMMEVWMCHNDPTFTARLAEKTKEGFWPQNGGVLVGGSYLLVGQERIKAGTIRVDEMSQAETWKSISCVCGEPVGKQRAADDKPGSNTVRFSKWAISLLKEDDELSETVEHIRFTLSVFVVSDMLELAQAHASHRFIIANEESGEKRLYVWLFNPSVKMSYRRHISTSSPLPSPLRSSHALPASQKSKTKAGDADSIHNSKPRRSSAASFIGIGSKHPAQGTVPRTTSGGKVIRAAKIMYKVVNSVGDDDDNHYDDLPGFGPGGQIETLSYSTTACDGLISTLRESTGVYPLSKRSMGRFDIGFLERV</sequence>
<dbReference type="EMBL" id="KI669509">
    <property type="protein sequence ID" value="OCF32377.1"/>
    <property type="molecule type" value="Genomic_DNA"/>
</dbReference>
<feature type="region of interest" description="Disordered" evidence="1">
    <location>
        <begin position="194"/>
        <end position="228"/>
    </location>
</feature>
<dbReference type="AlphaFoldDB" id="A0A1B9GMZ8"/>
<dbReference type="GO" id="GO:0006513">
    <property type="term" value="P:protein monoubiquitination"/>
    <property type="evidence" value="ECO:0007669"/>
    <property type="project" value="TreeGrafter"/>
</dbReference>
<accession>A0A1B9GMZ8</accession>
<evidence type="ECO:0000313" key="3">
    <source>
        <dbReference type="Proteomes" id="UP000092666"/>
    </source>
</evidence>
<gene>
    <name evidence="2" type="ORF">I316_06047</name>
</gene>
<feature type="region of interest" description="Disordered" evidence="1">
    <location>
        <begin position="408"/>
        <end position="442"/>
    </location>
</feature>
<feature type="region of interest" description="Disordered" evidence="1">
    <location>
        <begin position="1"/>
        <end position="56"/>
    </location>
</feature>